<dbReference type="InterPro" id="IPR029058">
    <property type="entry name" value="AB_hydrolase_fold"/>
</dbReference>
<dbReference type="EC" id="3.1.1.1" evidence="6"/>
<dbReference type="OrthoDB" id="3200163at2759"/>
<keyword evidence="4" id="KW-1015">Disulfide bond</keyword>
<evidence type="ECO:0000313" key="8">
    <source>
        <dbReference type="EMBL" id="JAB93306.1"/>
    </source>
</evidence>
<accession>W8BJ50</accession>
<dbReference type="InterPro" id="IPR002018">
    <property type="entry name" value="CarbesteraseB"/>
</dbReference>
<evidence type="ECO:0000256" key="2">
    <source>
        <dbReference type="ARBA" id="ARBA00022487"/>
    </source>
</evidence>
<evidence type="ECO:0000256" key="3">
    <source>
        <dbReference type="ARBA" id="ARBA00022801"/>
    </source>
</evidence>
<dbReference type="EMBL" id="GAMC01013249">
    <property type="protein sequence ID" value="JAB93306.1"/>
    <property type="molecule type" value="mRNA"/>
</dbReference>
<name>W8BJ50_CERCA</name>
<evidence type="ECO:0000256" key="1">
    <source>
        <dbReference type="ARBA" id="ARBA00005964"/>
    </source>
</evidence>
<evidence type="ECO:0000256" key="5">
    <source>
        <dbReference type="ARBA" id="ARBA00023180"/>
    </source>
</evidence>
<organism evidence="8">
    <name type="scientific">Ceratitis capitata</name>
    <name type="common">Mediterranean fruit fly</name>
    <name type="synonym">Tephritis capitata</name>
    <dbReference type="NCBI Taxonomy" id="7213"/>
    <lineage>
        <taxon>Eukaryota</taxon>
        <taxon>Metazoa</taxon>
        <taxon>Ecdysozoa</taxon>
        <taxon>Arthropoda</taxon>
        <taxon>Hexapoda</taxon>
        <taxon>Insecta</taxon>
        <taxon>Pterygota</taxon>
        <taxon>Neoptera</taxon>
        <taxon>Endopterygota</taxon>
        <taxon>Diptera</taxon>
        <taxon>Brachycera</taxon>
        <taxon>Muscomorpha</taxon>
        <taxon>Tephritoidea</taxon>
        <taxon>Tephritidae</taxon>
        <taxon>Ceratitis</taxon>
        <taxon>Ceratitis</taxon>
    </lineage>
</organism>
<protein>
    <recommendedName>
        <fullName evidence="6">carboxylesterase</fullName>
        <ecNumber evidence="6">3.1.1.1</ecNumber>
    </recommendedName>
</protein>
<dbReference type="ESTHER" id="cerca-w8awg6">
    <property type="family name" value="Carb_B_Arthropoda"/>
</dbReference>
<dbReference type="PANTHER" id="PTHR43142">
    <property type="entry name" value="CARBOXYLIC ESTER HYDROLASE"/>
    <property type="match status" value="1"/>
</dbReference>
<dbReference type="PANTHER" id="PTHR43142:SF1">
    <property type="entry name" value="CARBOXYLIC ESTER HYDROLASE"/>
    <property type="match status" value="1"/>
</dbReference>
<sequence>MKSPVISYASGLQRKMLHPVFLYSFDYAGEHTRFGYEFGNSHYPFQGGVHHSNDNIYLFATHKLNSNDTLMAKKMVDLWYSFAVEGVPSVREQAGLTVKAMETESGPYFHINDQLSLGSDILTELTATVDDPENYKLIKVSPQTSPN</sequence>
<dbReference type="GO" id="GO:0106435">
    <property type="term" value="F:carboxylesterase activity"/>
    <property type="evidence" value="ECO:0007669"/>
    <property type="project" value="UniProtKB-EC"/>
</dbReference>
<keyword evidence="2" id="KW-0719">Serine esterase</keyword>
<dbReference type="SUPFAM" id="SSF53474">
    <property type="entry name" value="alpha/beta-Hydrolases"/>
    <property type="match status" value="1"/>
</dbReference>
<gene>
    <name evidence="8" type="primary">GLT</name>
</gene>
<dbReference type="Gene3D" id="3.40.50.1820">
    <property type="entry name" value="alpha/beta hydrolase"/>
    <property type="match status" value="1"/>
</dbReference>
<feature type="domain" description="Carboxylesterase type B" evidence="7">
    <location>
        <begin position="2"/>
        <end position="116"/>
    </location>
</feature>
<dbReference type="Pfam" id="PF00135">
    <property type="entry name" value="COesterase"/>
    <property type="match status" value="1"/>
</dbReference>
<reference evidence="8" key="1">
    <citation type="submission" date="2013-07" db="EMBL/GenBank/DDBJ databases">
        <authorList>
            <person name="Geib S."/>
        </authorList>
    </citation>
    <scope>NUCLEOTIDE SEQUENCE</scope>
</reference>
<keyword evidence="5" id="KW-0325">Glycoprotein</keyword>
<dbReference type="AlphaFoldDB" id="W8BJ50"/>
<evidence type="ECO:0000256" key="4">
    <source>
        <dbReference type="ARBA" id="ARBA00023157"/>
    </source>
</evidence>
<comment type="similarity">
    <text evidence="1">Belongs to the type-B carboxylesterase/lipase family.</text>
</comment>
<keyword evidence="3" id="KW-0378">Hydrolase</keyword>
<evidence type="ECO:0000256" key="6">
    <source>
        <dbReference type="ARBA" id="ARBA00039155"/>
    </source>
</evidence>
<reference evidence="8" key="2">
    <citation type="journal article" date="2014" name="BMC Genomics">
        <title>A genomic perspective to assessing quality of mass-reared SIT flies used in Mediterranean fruit fly (Ceratitis capitata) eradication in California.</title>
        <authorList>
            <person name="Calla B."/>
            <person name="Hall B."/>
            <person name="Hou S."/>
            <person name="Geib S.M."/>
        </authorList>
    </citation>
    <scope>NUCLEOTIDE SEQUENCE</scope>
</reference>
<evidence type="ECO:0000259" key="7">
    <source>
        <dbReference type="Pfam" id="PF00135"/>
    </source>
</evidence>
<proteinExistence type="evidence at transcript level"/>